<proteinExistence type="predicted"/>
<reference evidence="1 2" key="1">
    <citation type="journal article" date="2018" name="PLoS Genet.">
        <title>Population sequencing reveals clonal diversity and ancestral inbreeding in the grapevine cultivar Chardonnay.</title>
        <authorList>
            <person name="Roach M.J."/>
            <person name="Johnson D.L."/>
            <person name="Bohlmann J."/>
            <person name="van Vuuren H.J."/>
            <person name="Jones S.J."/>
            <person name="Pretorius I.S."/>
            <person name="Schmidt S.A."/>
            <person name="Borneman A.R."/>
        </authorList>
    </citation>
    <scope>NUCLEOTIDE SEQUENCE [LARGE SCALE GENOMIC DNA]</scope>
    <source>
        <strain evidence="2">cv. Chardonnay</strain>
        <tissue evidence="1">Leaf</tissue>
    </source>
</reference>
<dbReference type="EMBL" id="QGNW01000244">
    <property type="protein sequence ID" value="RVW82107.1"/>
    <property type="molecule type" value="Genomic_DNA"/>
</dbReference>
<organism evidence="1 2">
    <name type="scientific">Vitis vinifera</name>
    <name type="common">Grape</name>
    <dbReference type="NCBI Taxonomy" id="29760"/>
    <lineage>
        <taxon>Eukaryota</taxon>
        <taxon>Viridiplantae</taxon>
        <taxon>Streptophyta</taxon>
        <taxon>Embryophyta</taxon>
        <taxon>Tracheophyta</taxon>
        <taxon>Spermatophyta</taxon>
        <taxon>Magnoliopsida</taxon>
        <taxon>eudicotyledons</taxon>
        <taxon>Gunneridae</taxon>
        <taxon>Pentapetalae</taxon>
        <taxon>rosids</taxon>
        <taxon>Vitales</taxon>
        <taxon>Vitaceae</taxon>
        <taxon>Viteae</taxon>
        <taxon>Vitis</taxon>
    </lineage>
</organism>
<protein>
    <submittedName>
        <fullName evidence="1">Uncharacterized protein</fullName>
    </submittedName>
</protein>
<dbReference type="AlphaFoldDB" id="A0A438HCE9"/>
<evidence type="ECO:0000313" key="1">
    <source>
        <dbReference type="EMBL" id="RVW82107.1"/>
    </source>
</evidence>
<accession>A0A438HCE9</accession>
<gene>
    <name evidence="1" type="ORF">CK203_052487</name>
</gene>
<sequence length="96" mass="10943">MLLDSGGTRRGRTFFRSENVWLKEKGFLKQVKTWTSYMEGRGHVTDWLLGYKGEEFYSLLKREMLGGVLWKSMVSGFDGGNLLEVEVQGFVVKGEG</sequence>
<dbReference type="Proteomes" id="UP000288805">
    <property type="component" value="Unassembled WGS sequence"/>
</dbReference>
<comment type="caution">
    <text evidence="1">The sequence shown here is derived from an EMBL/GenBank/DDBJ whole genome shotgun (WGS) entry which is preliminary data.</text>
</comment>
<name>A0A438HCE9_VITVI</name>
<evidence type="ECO:0000313" key="2">
    <source>
        <dbReference type="Proteomes" id="UP000288805"/>
    </source>
</evidence>